<dbReference type="RefSeq" id="WP_129902923.1">
    <property type="nucleotide sequence ID" value="NZ_RYUT01000004.1"/>
</dbReference>
<organism evidence="1 2">
    <name type="scientific">Bifidobacterium pseudolongum subsp. globosum</name>
    <dbReference type="NCBI Taxonomy" id="1690"/>
    <lineage>
        <taxon>Bacteria</taxon>
        <taxon>Bacillati</taxon>
        <taxon>Actinomycetota</taxon>
        <taxon>Actinomycetes</taxon>
        <taxon>Bifidobacteriales</taxon>
        <taxon>Bifidobacteriaceae</taxon>
        <taxon>Bifidobacterium</taxon>
    </lineage>
</organism>
<evidence type="ECO:0000313" key="2">
    <source>
        <dbReference type="Proteomes" id="UP000291920"/>
    </source>
</evidence>
<evidence type="ECO:0008006" key="3">
    <source>
        <dbReference type="Google" id="ProtNLM"/>
    </source>
</evidence>
<dbReference type="EMBL" id="RYUT01000004">
    <property type="protein sequence ID" value="RYQ29432.1"/>
    <property type="molecule type" value="Genomic_DNA"/>
</dbReference>
<name>A0A4Q5AIY1_9BIFI</name>
<gene>
    <name evidence="1" type="ORF">PG2017B_1621</name>
</gene>
<proteinExistence type="predicted"/>
<dbReference type="PROSITE" id="PS51257">
    <property type="entry name" value="PROKAR_LIPOPROTEIN"/>
    <property type="match status" value="1"/>
</dbReference>
<protein>
    <recommendedName>
        <fullName evidence="3">Lipoprotein</fullName>
    </recommendedName>
</protein>
<reference evidence="1 2" key="1">
    <citation type="submission" date="2018-12" db="EMBL/GenBank/DDBJ databases">
        <title>Unveiling genomic diversity among members of the Bifidobacterium pseudolongum species, a widely distributed gut commensal of the animal kingdom.</title>
        <authorList>
            <person name="Lugli G.A."/>
            <person name="Duranti S."/>
            <person name="Albert K."/>
            <person name="Mancabelli L."/>
            <person name="Napoli S."/>
            <person name="Viappiani A."/>
            <person name="Anzalone R."/>
            <person name="Longhi G."/>
            <person name="Milani C."/>
            <person name="Turroni F."/>
            <person name="Alessandri G."/>
            <person name="Sela D.A."/>
            <person name="Van Sinderen D."/>
            <person name="Ventura M."/>
        </authorList>
    </citation>
    <scope>NUCLEOTIDE SEQUENCE [LARGE SCALE GENOMIC DNA]</scope>
    <source>
        <strain evidence="1 2">2017B</strain>
    </source>
</reference>
<accession>A0A4Q5AIY1</accession>
<sequence>MRGRTGRTITATTLAGIMLVAGTGCGSAKANVIEQAEEKCGIQSNRGQKIEYAYSQDEGYGDVNTLNCLTNLMPDSIYKHYEADQKKAADYDVNHEPLSDGWDEDGYRWRWRMLFNTQYGPADETILRIEKL</sequence>
<dbReference type="AlphaFoldDB" id="A0A4Q5AIY1"/>
<comment type="caution">
    <text evidence="1">The sequence shown here is derived from an EMBL/GenBank/DDBJ whole genome shotgun (WGS) entry which is preliminary data.</text>
</comment>
<dbReference type="Proteomes" id="UP000291920">
    <property type="component" value="Unassembled WGS sequence"/>
</dbReference>
<evidence type="ECO:0000313" key="1">
    <source>
        <dbReference type="EMBL" id="RYQ29432.1"/>
    </source>
</evidence>